<organism evidence="1 2">
    <name type="scientific">Ogataea philodendri</name>
    <dbReference type="NCBI Taxonomy" id="1378263"/>
    <lineage>
        <taxon>Eukaryota</taxon>
        <taxon>Fungi</taxon>
        <taxon>Dikarya</taxon>
        <taxon>Ascomycota</taxon>
        <taxon>Saccharomycotina</taxon>
        <taxon>Pichiomycetes</taxon>
        <taxon>Pichiales</taxon>
        <taxon>Pichiaceae</taxon>
        <taxon>Ogataea</taxon>
    </lineage>
</organism>
<protein>
    <submittedName>
        <fullName evidence="1">Uncharacterized protein</fullName>
    </submittedName>
</protein>
<dbReference type="RefSeq" id="XP_046063718.1">
    <property type="nucleotide sequence ID" value="XM_046202352.1"/>
</dbReference>
<name>A0A9P8T8P9_9ASCO</name>
<accession>A0A9P8T8P9</accession>
<dbReference type="EMBL" id="JAEUBE010000137">
    <property type="protein sequence ID" value="KAH3669455.1"/>
    <property type="molecule type" value="Genomic_DNA"/>
</dbReference>
<evidence type="ECO:0000313" key="2">
    <source>
        <dbReference type="Proteomes" id="UP000769157"/>
    </source>
</evidence>
<evidence type="ECO:0000313" key="1">
    <source>
        <dbReference type="EMBL" id="KAH3669455.1"/>
    </source>
</evidence>
<proteinExistence type="predicted"/>
<dbReference type="AlphaFoldDB" id="A0A9P8T8P9"/>
<reference evidence="1" key="2">
    <citation type="submission" date="2021-01" db="EMBL/GenBank/DDBJ databases">
        <authorList>
            <person name="Schikora-Tamarit M.A."/>
        </authorList>
    </citation>
    <scope>NUCLEOTIDE SEQUENCE</scope>
    <source>
        <strain evidence="1">CBS6075</strain>
    </source>
</reference>
<gene>
    <name evidence="1" type="ORF">OGAPHI_001576</name>
</gene>
<reference evidence="1" key="1">
    <citation type="journal article" date="2021" name="Open Biol.">
        <title>Shared evolutionary footprints suggest mitochondrial oxidative damage underlies multiple complex I losses in fungi.</title>
        <authorList>
            <person name="Schikora-Tamarit M.A."/>
            <person name="Marcet-Houben M."/>
            <person name="Nosek J."/>
            <person name="Gabaldon T."/>
        </authorList>
    </citation>
    <scope>NUCLEOTIDE SEQUENCE</scope>
    <source>
        <strain evidence="1">CBS6075</strain>
    </source>
</reference>
<comment type="caution">
    <text evidence="1">The sequence shown here is derived from an EMBL/GenBank/DDBJ whole genome shotgun (WGS) entry which is preliminary data.</text>
</comment>
<dbReference type="Proteomes" id="UP000769157">
    <property type="component" value="Unassembled WGS sequence"/>
</dbReference>
<dbReference type="GeneID" id="70233544"/>
<keyword evidence="2" id="KW-1185">Reference proteome</keyword>
<sequence length="530" mass="58553">MVIPAKPTFFWAPARIQPYLLTSIFLDKKFDDMSATISTPGNLSNGKSGNSTPFTVSLSQKYTYEVLDRSAGMDHFSTAGMPPNLPSTFLESTTISGSKPSLWASSAAFLDQDPQNRNRGEQNVWDRLRRGWSEVLERRRGDLVRKNVAQEQIVSVLSWSVSEIILDVSGDGVDQIVQSTQFGSLSGSSEICLQCASSGVRLGHHVGVVCPDVHEHQVELRIDFLPVLRAVDHSALDQLLLQVESAQCGLNNVGSIETVHAVCSDNVALFLGDHKLLGNSDHVEIFLRESDPFQMVDQQLDPVPLHVLALVVEVKVGVLDVWVVQRGDGVFVRQFHRLLVPLLVDQVDQVVCTVFFDHPAEMVSGWNVVCLAQQQNRFIFKVVHLSPEHRHRASGLKIRVNLVTLAGVDGQELLGLVEVGHVTVCVDSTTEISRSCSEARPSADQTERDRFHVDRGAHKLGVSVDDRQHELARAGVRGGQLDQILRNKSYENTSDAEFKCDLSSSRYFTSSSSTWNLVADNGRTLNEVTL</sequence>
<dbReference type="OrthoDB" id="10681656at2759"/>